<sequence length="106" mass="11560">MGAWVSLPYAMGLARVAFLLQWCLPIWRHLYSLLSNFSLVIAPSLLPVLVIGNLPMVLFILGPSSVNVLIGAVAILTSLFRILVSMASIKGVHAAWANCRDRLSRS</sequence>
<dbReference type="EMBL" id="JRRC01467734">
    <property type="protein sequence ID" value="KHG07110.1"/>
    <property type="molecule type" value="Genomic_DNA"/>
</dbReference>
<comment type="caution">
    <text evidence="2">The sequence shown here is derived from an EMBL/GenBank/DDBJ whole genome shotgun (WGS) entry which is preliminary data.</text>
</comment>
<gene>
    <name evidence="2" type="ORF">F383_33429</name>
</gene>
<dbReference type="AlphaFoldDB" id="A0A0B0N267"/>
<feature type="transmembrane region" description="Helical" evidence="1">
    <location>
        <begin position="39"/>
        <end position="60"/>
    </location>
</feature>
<evidence type="ECO:0000256" key="1">
    <source>
        <dbReference type="SAM" id="Phobius"/>
    </source>
</evidence>
<evidence type="ECO:0000313" key="3">
    <source>
        <dbReference type="Proteomes" id="UP000032142"/>
    </source>
</evidence>
<evidence type="ECO:0000313" key="2">
    <source>
        <dbReference type="EMBL" id="KHG07110.1"/>
    </source>
</evidence>
<keyword evidence="3" id="KW-1185">Reference proteome</keyword>
<feature type="transmembrane region" description="Helical" evidence="1">
    <location>
        <begin position="6"/>
        <end position="27"/>
    </location>
</feature>
<keyword evidence="1" id="KW-0472">Membrane</keyword>
<proteinExistence type="predicted"/>
<protein>
    <submittedName>
        <fullName evidence="2">K(+)-insensitive pyrophosphate-energized proton pump</fullName>
    </submittedName>
</protein>
<reference evidence="3" key="1">
    <citation type="submission" date="2014-09" db="EMBL/GenBank/DDBJ databases">
        <authorList>
            <person name="Mudge J."/>
            <person name="Ramaraj T."/>
            <person name="Lindquist I.E."/>
            <person name="Bharti A.K."/>
            <person name="Sundararajan A."/>
            <person name="Cameron C.T."/>
            <person name="Woodward J.E."/>
            <person name="May G.D."/>
            <person name="Brubaker C."/>
            <person name="Broadhvest J."/>
            <person name="Wilkins T.A."/>
        </authorList>
    </citation>
    <scope>NUCLEOTIDE SEQUENCE</scope>
    <source>
        <strain evidence="3">cv. AKA8401</strain>
    </source>
</reference>
<accession>A0A0B0N267</accession>
<keyword evidence="1" id="KW-0812">Transmembrane</keyword>
<name>A0A0B0N267_GOSAR</name>
<dbReference type="Proteomes" id="UP000032142">
    <property type="component" value="Unassembled WGS sequence"/>
</dbReference>
<keyword evidence="1" id="KW-1133">Transmembrane helix</keyword>
<organism evidence="2 3">
    <name type="scientific">Gossypium arboreum</name>
    <name type="common">Tree cotton</name>
    <name type="synonym">Gossypium nanking</name>
    <dbReference type="NCBI Taxonomy" id="29729"/>
    <lineage>
        <taxon>Eukaryota</taxon>
        <taxon>Viridiplantae</taxon>
        <taxon>Streptophyta</taxon>
        <taxon>Embryophyta</taxon>
        <taxon>Tracheophyta</taxon>
        <taxon>Spermatophyta</taxon>
        <taxon>Magnoliopsida</taxon>
        <taxon>eudicotyledons</taxon>
        <taxon>Gunneridae</taxon>
        <taxon>Pentapetalae</taxon>
        <taxon>rosids</taxon>
        <taxon>malvids</taxon>
        <taxon>Malvales</taxon>
        <taxon>Malvaceae</taxon>
        <taxon>Malvoideae</taxon>
        <taxon>Gossypium</taxon>
    </lineage>
</organism>
<feature type="transmembrane region" description="Helical" evidence="1">
    <location>
        <begin position="66"/>
        <end position="84"/>
    </location>
</feature>